<dbReference type="InterPro" id="IPR000524">
    <property type="entry name" value="Tscrpt_reg_HTH_GntR"/>
</dbReference>
<keyword evidence="2" id="KW-0238">DNA-binding</keyword>
<dbReference type="CDD" id="cd07377">
    <property type="entry name" value="WHTH_GntR"/>
    <property type="match status" value="1"/>
</dbReference>
<dbReference type="AlphaFoldDB" id="A0A345YBM1"/>
<dbReference type="GO" id="GO:0003677">
    <property type="term" value="F:DNA binding"/>
    <property type="evidence" value="ECO:0007669"/>
    <property type="project" value="UniProtKB-KW"/>
</dbReference>
<dbReference type="Gene3D" id="1.10.10.10">
    <property type="entry name" value="Winged helix-like DNA-binding domain superfamily/Winged helix DNA-binding domain"/>
    <property type="match status" value="1"/>
</dbReference>
<evidence type="ECO:0000256" key="1">
    <source>
        <dbReference type="ARBA" id="ARBA00023015"/>
    </source>
</evidence>
<proteinExistence type="predicted"/>
<dbReference type="PANTHER" id="PTHR43537:SF5">
    <property type="entry name" value="UXU OPERON TRANSCRIPTIONAL REGULATOR"/>
    <property type="match status" value="1"/>
</dbReference>
<protein>
    <submittedName>
        <fullName evidence="5">GntR family transcriptional regulator</fullName>
    </submittedName>
</protein>
<evidence type="ECO:0000256" key="2">
    <source>
        <dbReference type="ARBA" id="ARBA00023125"/>
    </source>
</evidence>
<dbReference type="InterPro" id="IPR036390">
    <property type="entry name" value="WH_DNA-bd_sf"/>
</dbReference>
<dbReference type="InterPro" id="IPR036388">
    <property type="entry name" value="WH-like_DNA-bd_sf"/>
</dbReference>
<evidence type="ECO:0000256" key="3">
    <source>
        <dbReference type="ARBA" id="ARBA00023163"/>
    </source>
</evidence>
<dbReference type="RefSeq" id="WP_115415512.1">
    <property type="nucleotide sequence ID" value="NZ_CP031357.1"/>
</dbReference>
<dbReference type="PANTHER" id="PTHR43537">
    <property type="entry name" value="TRANSCRIPTIONAL REGULATOR, GNTR FAMILY"/>
    <property type="match status" value="1"/>
</dbReference>
<evidence type="ECO:0000259" key="4">
    <source>
        <dbReference type="PROSITE" id="PS50949"/>
    </source>
</evidence>
<name>A0A345YBM1_9SPHN</name>
<organism evidence="5 6">
    <name type="scientific">Erythrobacter aureus</name>
    <dbReference type="NCBI Taxonomy" id="2182384"/>
    <lineage>
        <taxon>Bacteria</taxon>
        <taxon>Pseudomonadati</taxon>
        <taxon>Pseudomonadota</taxon>
        <taxon>Alphaproteobacteria</taxon>
        <taxon>Sphingomonadales</taxon>
        <taxon>Erythrobacteraceae</taxon>
        <taxon>Erythrobacter/Porphyrobacter group</taxon>
        <taxon>Erythrobacter</taxon>
    </lineage>
</organism>
<accession>A0A345YBM1</accession>
<gene>
    <name evidence="5" type="ORF">DVR09_02355</name>
</gene>
<keyword evidence="6" id="KW-1185">Reference proteome</keyword>
<sequence length="198" mass="22126">MSPAHVLEPTYERLKQSLLNGVWAQETRLEAQRLAEDFGVSMTPVRDCLNRLVGEGLVEFRPGEGYRVPRMTEKGLRDMLELSGVLIVEAIQSGTPQPTPKPKKPRLSGYAERVSAVLLELAGWSHNAAFSAAIARVNEHLHLLRTVETGLLPDGYTEIENIAELAFSHSTELSSAVFDFHQVRRIRTAELIELLETR</sequence>
<feature type="domain" description="HTH gntR-type" evidence="4">
    <location>
        <begin position="4"/>
        <end position="71"/>
    </location>
</feature>
<dbReference type="OrthoDB" id="8479543at2"/>
<evidence type="ECO:0000313" key="5">
    <source>
        <dbReference type="EMBL" id="AXK41323.1"/>
    </source>
</evidence>
<keyword evidence="1" id="KW-0805">Transcription regulation</keyword>
<dbReference type="EMBL" id="CP031357">
    <property type="protein sequence ID" value="AXK41323.1"/>
    <property type="molecule type" value="Genomic_DNA"/>
</dbReference>
<dbReference type="SMART" id="SM00345">
    <property type="entry name" value="HTH_GNTR"/>
    <property type="match status" value="1"/>
</dbReference>
<dbReference type="PROSITE" id="PS50949">
    <property type="entry name" value="HTH_GNTR"/>
    <property type="match status" value="1"/>
</dbReference>
<keyword evidence="3" id="KW-0804">Transcription</keyword>
<dbReference type="GO" id="GO:0003700">
    <property type="term" value="F:DNA-binding transcription factor activity"/>
    <property type="evidence" value="ECO:0007669"/>
    <property type="project" value="InterPro"/>
</dbReference>
<evidence type="ECO:0000313" key="6">
    <source>
        <dbReference type="Proteomes" id="UP000254508"/>
    </source>
</evidence>
<dbReference type="Pfam" id="PF00392">
    <property type="entry name" value="GntR"/>
    <property type="match status" value="1"/>
</dbReference>
<reference evidence="6" key="1">
    <citation type="submission" date="2018-07" db="EMBL/GenBank/DDBJ databases">
        <title>Genome sequence of Erythrobacter strain YH-07, an antagonistic bacterium isolated from Yellow Sea.</title>
        <authorList>
            <person name="Tang T."/>
            <person name="Liu Q."/>
            <person name="Sun X."/>
        </authorList>
    </citation>
    <scope>NUCLEOTIDE SEQUENCE [LARGE SCALE GENOMIC DNA]</scope>
    <source>
        <strain evidence="6">YH-07</strain>
    </source>
</reference>
<dbReference type="KEGG" id="err:DVR09_02355"/>
<dbReference type="Proteomes" id="UP000254508">
    <property type="component" value="Chromosome"/>
</dbReference>
<dbReference type="SUPFAM" id="SSF46785">
    <property type="entry name" value="Winged helix' DNA-binding domain"/>
    <property type="match status" value="1"/>
</dbReference>